<evidence type="ECO:0000313" key="1">
    <source>
        <dbReference type="EMBL" id="GAI63993.1"/>
    </source>
</evidence>
<feature type="non-terminal residue" evidence="1">
    <location>
        <position position="72"/>
    </location>
</feature>
<sequence>SQAESGAIVAIGKAEDLPLGITLAAQSDAEPFLMPEFPKPVYSRTILPKSQSDVEKMSTALKELASTKATVR</sequence>
<reference evidence="1" key="1">
    <citation type="journal article" date="2014" name="Front. Microbiol.">
        <title>High frequency of phylogenetically diverse reductive dehalogenase-homologous genes in deep subseafloor sedimentary metagenomes.</title>
        <authorList>
            <person name="Kawai M."/>
            <person name="Futagami T."/>
            <person name="Toyoda A."/>
            <person name="Takaki Y."/>
            <person name="Nishi S."/>
            <person name="Hori S."/>
            <person name="Arai W."/>
            <person name="Tsubouchi T."/>
            <person name="Morono Y."/>
            <person name="Uchiyama I."/>
            <person name="Ito T."/>
            <person name="Fujiyama A."/>
            <person name="Inagaki F."/>
            <person name="Takami H."/>
        </authorList>
    </citation>
    <scope>NUCLEOTIDE SEQUENCE</scope>
    <source>
        <strain evidence="1">Expedition CK06-06</strain>
    </source>
</reference>
<protein>
    <submittedName>
        <fullName evidence="1">Uncharacterized protein</fullName>
    </submittedName>
</protein>
<feature type="non-terminal residue" evidence="1">
    <location>
        <position position="1"/>
    </location>
</feature>
<comment type="caution">
    <text evidence="1">The sequence shown here is derived from an EMBL/GenBank/DDBJ whole genome shotgun (WGS) entry which is preliminary data.</text>
</comment>
<dbReference type="AlphaFoldDB" id="X1Q711"/>
<proteinExistence type="predicted"/>
<dbReference type="SUPFAM" id="SSF54980">
    <property type="entry name" value="EF-G C-terminal domain-like"/>
    <property type="match status" value="1"/>
</dbReference>
<dbReference type="EMBL" id="BARV01044868">
    <property type="protein sequence ID" value="GAI63993.1"/>
    <property type="molecule type" value="Genomic_DNA"/>
</dbReference>
<name>X1Q711_9ZZZZ</name>
<dbReference type="InterPro" id="IPR035647">
    <property type="entry name" value="EFG_III/V"/>
</dbReference>
<accession>X1Q711</accession>
<organism evidence="1">
    <name type="scientific">marine sediment metagenome</name>
    <dbReference type="NCBI Taxonomy" id="412755"/>
    <lineage>
        <taxon>unclassified sequences</taxon>
        <taxon>metagenomes</taxon>
        <taxon>ecological metagenomes</taxon>
    </lineage>
</organism>
<gene>
    <name evidence="1" type="ORF">S06H3_66113</name>
</gene>
<dbReference type="Gene3D" id="3.30.70.870">
    <property type="entry name" value="Elongation Factor G (Translational Gtpase), domain 3"/>
    <property type="match status" value="1"/>
</dbReference>